<protein>
    <submittedName>
        <fullName evidence="1">Uncharacterized protein</fullName>
    </submittedName>
</protein>
<organism evidence="1 2">
    <name type="scientific">Lithospermum erythrorhizon</name>
    <name type="common">Purple gromwell</name>
    <name type="synonym">Lithospermum officinale var. erythrorhizon</name>
    <dbReference type="NCBI Taxonomy" id="34254"/>
    <lineage>
        <taxon>Eukaryota</taxon>
        <taxon>Viridiplantae</taxon>
        <taxon>Streptophyta</taxon>
        <taxon>Embryophyta</taxon>
        <taxon>Tracheophyta</taxon>
        <taxon>Spermatophyta</taxon>
        <taxon>Magnoliopsida</taxon>
        <taxon>eudicotyledons</taxon>
        <taxon>Gunneridae</taxon>
        <taxon>Pentapetalae</taxon>
        <taxon>asterids</taxon>
        <taxon>lamiids</taxon>
        <taxon>Boraginales</taxon>
        <taxon>Boraginaceae</taxon>
        <taxon>Boraginoideae</taxon>
        <taxon>Lithospermeae</taxon>
        <taxon>Lithospermum</taxon>
    </lineage>
</organism>
<evidence type="ECO:0000313" key="1">
    <source>
        <dbReference type="EMBL" id="GAA0185459.1"/>
    </source>
</evidence>
<reference evidence="1 2" key="1">
    <citation type="submission" date="2024-01" db="EMBL/GenBank/DDBJ databases">
        <title>The complete chloroplast genome sequence of Lithospermum erythrorhizon: insights into the phylogenetic relationship among Boraginaceae species and the maternal lineages of purple gromwells.</title>
        <authorList>
            <person name="Okada T."/>
            <person name="Watanabe K."/>
        </authorList>
    </citation>
    <scope>NUCLEOTIDE SEQUENCE [LARGE SCALE GENOMIC DNA]</scope>
</reference>
<accession>A0AAV3RWY8</accession>
<name>A0AAV3RWY8_LITER</name>
<sequence>MTNKKPRLVFLIETKLWTNEWDVVKKKLKMPNGLLVNARGRKGGLALLWLRDVQVDIKSFLTNHVEACIKDDWIIHGGL</sequence>
<evidence type="ECO:0000313" key="2">
    <source>
        <dbReference type="Proteomes" id="UP001454036"/>
    </source>
</evidence>
<dbReference type="Proteomes" id="UP001454036">
    <property type="component" value="Unassembled WGS sequence"/>
</dbReference>
<gene>
    <name evidence="1" type="ORF">LIER_32747</name>
</gene>
<dbReference type="EMBL" id="BAABME010012722">
    <property type="protein sequence ID" value="GAA0185459.1"/>
    <property type="molecule type" value="Genomic_DNA"/>
</dbReference>
<keyword evidence="2" id="KW-1185">Reference proteome</keyword>
<dbReference type="AlphaFoldDB" id="A0AAV3RWY8"/>
<proteinExistence type="predicted"/>
<comment type="caution">
    <text evidence="1">The sequence shown here is derived from an EMBL/GenBank/DDBJ whole genome shotgun (WGS) entry which is preliminary data.</text>
</comment>